<keyword evidence="1" id="KW-1133">Transmembrane helix</keyword>
<dbReference type="GeneID" id="96999490"/>
<gene>
    <name evidence="2" type="ORF">HMPREF9709_01543</name>
</gene>
<evidence type="ECO:0000256" key="1">
    <source>
        <dbReference type="SAM" id="Phobius"/>
    </source>
</evidence>
<dbReference type="STRING" id="883114.HMPREF9709_01543"/>
<keyword evidence="3" id="KW-1185">Reference proteome</keyword>
<organism evidence="2 3">
    <name type="scientific">Helcococcus kunzii ATCC 51366</name>
    <dbReference type="NCBI Taxonomy" id="883114"/>
    <lineage>
        <taxon>Bacteria</taxon>
        <taxon>Bacillati</taxon>
        <taxon>Bacillota</taxon>
        <taxon>Tissierellia</taxon>
        <taxon>Tissierellales</taxon>
        <taxon>Peptoniphilaceae</taxon>
        <taxon>Helcococcus</taxon>
    </lineage>
</organism>
<evidence type="ECO:0000313" key="3">
    <source>
        <dbReference type="Proteomes" id="UP000004191"/>
    </source>
</evidence>
<dbReference type="HOGENOM" id="CLU_820776_0_0_9"/>
<keyword evidence="1" id="KW-0472">Membrane</keyword>
<dbReference type="eggNOG" id="COG2755">
    <property type="taxonomic scope" value="Bacteria"/>
</dbReference>
<dbReference type="Gene3D" id="3.40.50.1110">
    <property type="entry name" value="SGNH hydrolase"/>
    <property type="match status" value="1"/>
</dbReference>
<dbReference type="EMBL" id="AGEI01000028">
    <property type="protein sequence ID" value="EHR32612.1"/>
    <property type="molecule type" value="Genomic_DNA"/>
</dbReference>
<dbReference type="InterPro" id="IPR036514">
    <property type="entry name" value="SGNH_hydro_sf"/>
</dbReference>
<reference evidence="2 3" key="1">
    <citation type="submission" date="2012-01" db="EMBL/GenBank/DDBJ databases">
        <title>The Genome Sequence of Helcococcus kunzii ATCC 51366.</title>
        <authorList>
            <consortium name="The Broad Institute Genome Sequencing Platform"/>
            <person name="Earl A."/>
            <person name="Ward D."/>
            <person name="Feldgarden M."/>
            <person name="Gevers D."/>
            <person name="Huys G."/>
            <person name="Young S.K."/>
            <person name="Zeng Q."/>
            <person name="Gargeya S."/>
            <person name="Fitzgerald M."/>
            <person name="Haas B."/>
            <person name="Abouelleil A."/>
            <person name="Alvarado L."/>
            <person name="Arachchi H.M."/>
            <person name="Berlin A."/>
            <person name="Chapman S.B."/>
            <person name="Gearin G."/>
            <person name="Goldberg J."/>
            <person name="Griggs A."/>
            <person name="Gujja S."/>
            <person name="Hansen M."/>
            <person name="Heiman D."/>
            <person name="Howarth C."/>
            <person name="Larimer J."/>
            <person name="Lui A."/>
            <person name="MacDonald P.J.P."/>
            <person name="McCowen C."/>
            <person name="Montmayeur A."/>
            <person name="Murphy C."/>
            <person name="Neiman D."/>
            <person name="Pearson M."/>
            <person name="Priest M."/>
            <person name="Roberts A."/>
            <person name="Saif S."/>
            <person name="Shea T."/>
            <person name="Sisk P."/>
            <person name="Stolte C."/>
            <person name="Sykes S."/>
            <person name="Wortman J."/>
            <person name="Nusbaum C."/>
            <person name="Birren B."/>
        </authorList>
    </citation>
    <scope>NUCLEOTIDE SEQUENCE [LARGE SCALE GENOMIC DNA]</scope>
    <source>
        <strain evidence="2 3">ATCC 51366</strain>
    </source>
</reference>
<dbReference type="Proteomes" id="UP000004191">
    <property type="component" value="Unassembled WGS sequence"/>
</dbReference>
<accession>H3NQD2</accession>
<keyword evidence="1" id="KW-0812">Transmembrane</keyword>
<feature type="transmembrane region" description="Helical" evidence="1">
    <location>
        <begin position="7"/>
        <end position="25"/>
    </location>
</feature>
<evidence type="ECO:0000313" key="2">
    <source>
        <dbReference type="EMBL" id="EHR32612.1"/>
    </source>
</evidence>
<dbReference type="SUPFAM" id="SSF52266">
    <property type="entry name" value="SGNH hydrolase"/>
    <property type="match status" value="1"/>
</dbReference>
<protein>
    <submittedName>
        <fullName evidence="2">Uncharacterized protein</fullName>
    </submittedName>
</protein>
<comment type="caution">
    <text evidence="2">The sequence shown here is derived from an EMBL/GenBank/DDBJ whole genome shotgun (WGS) entry which is preliminary data.</text>
</comment>
<sequence length="341" mass="40642">MKRLVKTLVFNLILILIILYTGNILREKWEYNDGQYKTRYQMMRDDFNNNDIKSIFLGSSGAFTAINQTKIFEETEVPTVNLAHLLQSPFTSYHLFEDFIKENEGVEVLFLDILGLTREVTPNNHERETRFYNALVSIKDKEKYLNELKAEFDKDFRISYYMPILKYHDRWNRLKSQDFFEIDEVNTITSYQLTKVADINYEDGYMKEDKDFKKSDIGEKYLMKILDLAKSNDIDVVFYILPKMDYSLNEIEEYHKFAQRHNAPIIDFTSDQLFNQVGIDIKTDFADTIHLNYEGGKKISKYFSNYIVENYPHLQTDISQSTRDIFEREIRIIKAKYEKQQ</sequence>
<dbReference type="AlphaFoldDB" id="H3NQD2"/>
<dbReference type="RefSeq" id="WP_005399058.1">
    <property type="nucleotide sequence ID" value="NZ_JH601088.1"/>
</dbReference>
<name>H3NQD2_9FIRM</name>
<dbReference type="OrthoDB" id="9796702at2"/>
<proteinExistence type="predicted"/>